<dbReference type="AlphaFoldDB" id="I4I1L1"/>
<protein>
    <submittedName>
        <fullName evidence="1">Uncharacterized protein</fullName>
    </submittedName>
</protein>
<name>I4I1L1_MICAE</name>
<proteinExistence type="predicted"/>
<evidence type="ECO:0000313" key="2">
    <source>
        <dbReference type="Proteomes" id="UP000004775"/>
    </source>
</evidence>
<dbReference type="HOGENOM" id="CLU_3063432_0_0_3"/>
<organism evidence="1 2">
    <name type="scientific">Microcystis aeruginosa PCC 9809</name>
    <dbReference type="NCBI Taxonomy" id="1160285"/>
    <lineage>
        <taxon>Bacteria</taxon>
        <taxon>Bacillati</taxon>
        <taxon>Cyanobacteriota</taxon>
        <taxon>Cyanophyceae</taxon>
        <taxon>Oscillatoriophycideae</taxon>
        <taxon>Chroococcales</taxon>
        <taxon>Microcystaceae</taxon>
        <taxon>Microcystis</taxon>
    </lineage>
</organism>
<comment type="caution">
    <text evidence="1">The sequence shown here is derived from an EMBL/GenBank/DDBJ whole genome shotgun (WGS) entry which is preliminary data.</text>
</comment>
<dbReference type="Proteomes" id="UP000004775">
    <property type="component" value="Unassembled WGS sequence"/>
</dbReference>
<reference evidence="1 2" key="1">
    <citation type="submission" date="2012-04" db="EMBL/GenBank/DDBJ databases">
        <authorList>
            <person name="Genoscope - CEA"/>
        </authorList>
    </citation>
    <scope>NUCLEOTIDE SEQUENCE [LARGE SCALE GENOMIC DNA]</scope>
    <source>
        <strain evidence="1 2">9809</strain>
    </source>
</reference>
<accession>I4I1L1</accession>
<dbReference type="EMBL" id="CAIO01000435">
    <property type="protein sequence ID" value="CCI28185.1"/>
    <property type="molecule type" value="Genomic_DNA"/>
</dbReference>
<gene>
    <name evidence="1" type="ORF">MICAH_4900003</name>
</gene>
<sequence>MKGVKVWQSSAEDREKLINFIKNYRDAYENNKTAWINNLNDCLNQLSEILQID</sequence>
<evidence type="ECO:0000313" key="1">
    <source>
        <dbReference type="EMBL" id="CCI28185.1"/>
    </source>
</evidence>